<evidence type="ECO:0000313" key="3">
    <source>
        <dbReference type="Proteomes" id="UP000247409"/>
    </source>
</evidence>
<organism evidence="2 3">
    <name type="scientific">Gracilariopsis chorda</name>
    <dbReference type="NCBI Taxonomy" id="448386"/>
    <lineage>
        <taxon>Eukaryota</taxon>
        <taxon>Rhodophyta</taxon>
        <taxon>Florideophyceae</taxon>
        <taxon>Rhodymeniophycidae</taxon>
        <taxon>Gracilariales</taxon>
        <taxon>Gracilariaceae</taxon>
        <taxon>Gracilariopsis</taxon>
    </lineage>
</organism>
<reference evidence="2 3" key="1">
    <citation type="journal article" date="2018" name="Mol. Biol. Evol.">
        <title>Analysis of the draft genome of the red seaweed Gracilariopsis chorda provides insights into genome size evolution in Rhodophyta.</title>
        <authorList>
            <person name="Lee J."/>
            <person name="Yang E.C."/>
            <person name="Graf L."/>
            <person name="Yang J.H."/>
            <person name="Qiu H."/>
            <person name="Zel Zion U."/>
            <person name="Chan C.X."/>
            <person name="Stephens T.G."/>
            <person name="Weber A.P.M."/>
            <person name="Boo G.H."/>
            <person name="Boo S.M."/>
            <person name="Kim K.M."/>
            <person name="Shin Y."/>
            <person name="Jung M."/>
            <person name="Lee S.J."/>
            <person name="Yim H.S."/>
            <person name="Lee J.H."/>
            <person name="Bhattacharya D."/>
            <person name="Yoon H.S."/>
        </authorList>
    </citation>
    <scope>NUCLEOTIDE SEQUENCE [LARGE SCALE GENOMIC DNA]</scope>
    <source>
        <strain evidence="2 3">SKKU-2015</strain>
        <tissue evidence="2">Whole body</tissue>
    </source>
</reference>
<keyword evidence="3" id="KW-1185">Reference proteome</keyword>
<protein>
    <submittedName>
        <fullName evidence="2">Uncharacterized protein</fullName>
    </submittedName>
</protein>
<name>A0A2V3IYY8_9FLOR</name>
<dbReference type="Proteomes" id="UP000247409">
    <property type="component" value="Unassembled WGS sequence"/>
</dbReference>
<proteinExistence type="predicted"/>
<evidence type="ECO:0000313" key="2">
    <source>
        <dbReference type="EMBL" id="PXF47341.1"/>
    </source>
</evidence>
<keyword evidence="1" id="KW-0812">Transmembrane</keyword>
<dbReference type="EMBL" id="NBIV01000025">
    <property type="protein sequence ID" value="PXF47341.1"/>
    <property type="molecule type" value="Genomic_DNA"/>
</dbReference>
<gene>
    <name evidence="2" type="ORF">BWQ96_02821</name>
</gene>
<keyword evidence="1" id="KW-1133">Transmembrane helix</keyword>
<evidence type="ECO:0000256" key="1">
    <source>
        <dbReference type="SAM" id="Phobius"/>
    </source>
</evidence>
<sequence length="154" mass="16692">MFLDEAFNALDVAELGQRSIMVSDLSEILRSPKCSNTYVAYLPLSKVSWVSIAILCSLGSISVFWCVAAIISFFVTKDTINWNGSCDRVINLAASSDPIGLCDHKDFTAVGSTDVVMEERETYGGPIQHVHIVSASVSSQTVLGTSSKLIQRKV</sequence>
<keyword evidence="1" id="KW-0472">Membrane</keyword>
<feature type="transmembrane region" description="Helical" evidence="1">
    <location>
        <begin position="49"/>
        <end position="75"/>
    </location>
</feature>
<accession>A0A2V3IYY8</accession>
<comment type="caution">
    <text evidence="2">The sequence shown here is derived from an EMBL/GenBank/DDBJ whole genome shotgun (WGS) entry which is preliminary data.</text>
</comment>
<dbReference type="AlphaFoldDB" id="A0A2V3IYY8"/>